<reference evidence="1" key="2">
    <citation type="submission" date="2014-06" db="EMBL/GenBank/DDBJ databases">
        <title>Draft genome sequence of Eubacterium siraeum (DSM 15702).</title>
        <authorList>
            <person name="Sudarsanam P."/>
            <person name="Ley R."/>
            <person name="Guruge J."/>
            <person name="Turnbaugh P.J."/>
            <person name="Mahowald M."/>
            <person name="Liep D."/>
            <person name="Gordon J."/>
        </authorList>
    </citation>
    <scope>NUCLEOTIDE SEQUENCE</scope>
    <source>
        <strain evidence="1">DSM 15702</strain>
    </source>
</reference>
<comment type="caution">
    <text evidence="1">The sequence shown here is derived from an EMBL/GenBank/DDBJ whole genome shotgun (WGS) entry which is preliminary data.</text>
</comment>
<organism evidence="1 2">
    <name type="scientific">[Eubacterium] siraeum DSM 15702</name>
    <dbReference type="NCBI Taxonomy" id="428128"/>
    <lineage>
        <taxon>Bacteria</taxon>
        <taxon>Bacillati</taxon>
        <taxon>Bacillota</taxon>
        <taxon>Clostridia</taxon>
        <taxon>Eubacteriales</taxon>
        <taxon>Oscillospiraceae</taxon>
        <taxon>Oscillospiraceae incertae sedis</taxon>
    </lineage>
</organism>
<protein>
    <submittedName>
        <fullName evidence="1">Uncharacterized protein</fullName>
    </submittedName>
</protein>
<accession>B0MP51</accession>
<dbReference type="Proteomes" id="UP000005326">
    <property type="component" value="Unassembled WGS sequence"/>
</dbReference>
<dbReference type="AlphaFoldDB" id="B0MP51"/>
<evidence type="ECO:0000313" key="1">
    <source>
        <dbReference type="EMBL" id="EDS00441.1"/>
    </source>
</evidence>
<proteinExistence type="predicted"/>
<name>B0MP51_9FIRM</name>
<dbReference type="EMBL" id="ABCA03000048">
    <property type="protein sequence ID" value="EDS00441.1"/>
    <property type="molecule type" value="Genomic_DNA"/>
</dbReference>
<evidence type="ECO:0000313" key="2">
    <source>
        <dbReference type="Proteomes" id="UP000005326"/>
    </source>
</evidence>
<reference evidence="1" key="1">
    <citation type="submission" date="2007-10" db="EMBL/GenBank/DDBJ databases">
        <authorList>
            <person name="Fulton L."/>
            <person name="Clifton S."/>
            <person name="Fulton B."/>
            <person name="Xu J."/>
            <person name="Minx P."/>
            <person name="Pepin K.H."/>
            <person name="Johnson M."/>
            <person name="Thiruvilangam P."/>
            <person name="Bhonagiri V."/>
            <person name="Nash W.E."/>
            <person name="Mardis E.R."/>
            <person name="Wilson R.K."/>
        </authorList>
    </citation>
    <scope>NUCLEOTIDE SEQUENCE [LARGE SCALE GENOMIC DNA]</scope>
    <source>
        <strain evidence="1">DSM 15702</strain>
    </source>
</reference>
<sequence length="55" mass="6844">MCREPKERRFVCAVVEFCNILLTIMQNRAILYINKRDEHRRSCRETRELWRFLLS</sequence>
<gene>
    <name evidence="1" type="ORF">EUBSIR_01609</name>
</gene>
<keyword evidence="2" id="KW-1185">Reference proteome</keyword>